<accession>A0ABX7M8A1</accession>
<name>A0ABX7M8A1_9RHOO</name>
<keyword evidence="1" id="KW-0732">Signal</keyword>
<protein>
    <submittedName>
        <fullName evidence="2">Copper chaperone PCu(A)C</fullName>
    </submittedName>
</protein>
<dbReference type="Gene3D" id="2.60.40.1890">
    <property type="entry name" value="PCu(A)C copper chaperone"/>
    <property type="match status" value="1"/>
</dbReference>
<feature type="chain" id="PRO_5047309848" evidence="1">
    <location>
        <begin position="24"/>
        <end position="154"/>
    </location>
</feature>
<dbReference type="InterPro" id="IPR007410">
    <property type="entry name" value="LpqE-like"/>
</dbReference>
<organism evidence="2 3">
    <name type="scientific">Niveibacterium microcysteis</name>
    <dbReference type="NCBI Taxonomy" id="2811415"/>
    <lineage>
        <taxon>Bacteria</taxon>
        <taxon>Pseudomonadati</taxon>
        <taxon>Pseudomonadota</taxon>
        <taxon>Betaproteobacteria</taxon>
        <taxon>Rhodocyclales</taxon>
        <taxon>Rhodocyclaceae</taxon>
        <taxon>Niveibacterium</taxon>
    </lineage>
</organism>
<dbReference type="SUPFAM" id="SSF110087">
    <property type="entry name" value="DR1885-like metal-binding protein"/>
    <property type="match status" value="1"/>
</dbReference>
<sequence length="154" mass="16248">MRHHVIASLLASLLAFGTGSALASDVKVEGAWVRGTTPSQKATGAFMRLSSAQGAALVGASSPIAGKAEVHEMKMVADNMKMNPVQKLALPAGKTVELKPGGHHVMLLDLKEPVKDGDIVKLTLEVEQGGKREQITVDAAVRPLGDMSTHEHMH</sequence>
<keyword evidence="3" id="KW-1185">Reference proteome</keyword>
<feature type="signal peptide" evidence="1">
    <location>
        <begin position="1"/>
        <end position="23"/>
    </location>
</feature>
<dbReference type="Pfam" id="PF04314">
    <property type="entry name" value="PCuAC"/>
    <property type="match status" value="1"/>
</dbReference>
<dbReference type="InterPro" id="IPR058248">
    <property type="entry name" value="Lxx211020-like"/>
</dbReference>
<dbReference type="RefSeq" id="WP_206254845.1">
    <property type="nucleotide sequence ID" value="NZ_CP071060.1"/>
</dbReference>
<dbReference type="PANTHER" id="PTHR36302:SF1">
    <property type="entry name" value="COPPER CHAPERONE PCU(A)C"/>
    <property type="match status" value="1"/>
</dbReference>
<proteinExistence type="predicted"/>
<evidence type="ECO:0000313" key="3">
    <source>
        <dbReference type="Proteomes" id="UP000663570"/>
    </source>
</evidence>
<reference evidence="2 3" key="1">
    <citation type="submission" date="2021-02" db="EMBL/GenBank/DDBJ databases">
        <title>Niveibacterium changnyeongensis HC41.</title>
        <authorList>
            <person name="Kang M."/>
        </authorList>
    </citation>
    <scope>NUCLEOTIDE SEQUENCE [LARGE SCALE GENOMIC DNA]</scope>
    <source>
        <strain evidence="2 3">HC41</strain>
    </source>
</reference>
<dbReference type="EMBL" id="CP071060">
    <property type="protein sequence ID" value="QSI77388.1"/>
    <property type="molecule type" value="Genomic_DNA"/>
</dbReference>
<gene>
    <name evidence="2" type="ORF">JY500_01660</name>
</gene>
<evidence type="ECO:0000313" key="2">
    <source>
        <dbReference type="EMBL" id="QSI77388.1"/>
    </source>
</evidence>
<dbReference type="PANTHER" id="PTHR36302">
    <property type="entry name" value="BLR7088 PROTEIN"/>
    <property type="match status" value="1"/>
</dbReference>
<dbReference type="Proteomes" id="UP000663570">
    <property type="component" value="Chromosome"/>
</dbReference>
<dbReference type="InterPro" id="IPR036182">
    <property type="entry name" value="PCuAC_sf"/>
</dbReference>
<evidence type="ECO:0000256" key="1">
    <source>
        <dbReference type="SAM" id="SignalP"/>
    </source>
</evidence>